<organism evidence="9 11">
    <name type="scientific">Candidatus Venteria ishoeyi</name>
    <dbReference type="NCBI Taxonomy" id="1899563"/>
    <lineage>
        <taxon>Bacteria</taxon>
        <taxon>Pseudomonadati</taxon>
        <taxon>Pseudomonadota</taxon>
        <taxon>Gammaproteobacteria</taxon>
        <taxon>Thiotrichales</taxon>
        <taxon>Thiotrichaceae</taxon>
        <taxon>Venteria</taxon>
    </lineage>
</organism>
<feature type="binding site" evidence="8">
    <location>
        <position position="64"/>
    </location>
    <ligand>
        <name>Zn(2+)</name>
        <dbReference type="ChEBI" id="CHEBI:29105"/>
        <label>1</label>
        <note>catalytic</note>
    </ligand>
</feature>
<evidence type="ECO:0000256" key="1">
    <source>
        <dbReference type="ARBA" id="ARBA00011738"/>
    </source>
</evidence>
<keyword evidence="6 8" id="KW-0378">Hydrolase</keyword>
<dbReference type="EC" id="3.1.26.11" evidence="8"/>
<feature type="binding site" evidence="8">
    <location>
        <position position="140"/>
    </location>
    <ligand>
        <name>Zn(2+)</name>
        <dbReference type="ChEBI" id="CHEBI:29105"/>
        <label>1</label>
        <note>catalytic</note>
    </ligand>
</feature>
<feature type="binding site" evidence="8">
    <location>
        <position position="67"/>
    </location>
    <ligand>
        <name>Zn(2+)</name>
        <dbReference type="ChEBI" id="CHEBI:29105"/>
        <label>2</label>
        <note>catalytic</note>
    </ligand>
</feature>
<keyword evidence="7 8" id="KW-0862">Zinc</keyword>
<sequence length="326" mass="35934">MEIIFFGTSSGIPTKSRNVSGLAVKRKNAKSWYLVDCGEGTQQQILHTRLSLLKLQAILITHMHGDHCYGLPGLLASAAMAGRSRALTVIGPAAIKDFVTYSLNITNSRLSYEITFIAVENLKNDFELADFKLEVVPLSHRVPCFAYAFLEKYSPSQLDVDKLKAAGIKPGPIWGHLQKGLDTLYEGQILKAHDYQLAPKKRRKIIIAGDNDKPELLADCAKSAEALIHEATYSSDVAAKLGGAYQHSHAKSVAQFAARVGLQNLVLTHFSPRYSDKTSATPSIKTIELEAKSVYQGNLFLARDLEVYYLDGDSALIKQVSSKRRR</sequence>
<dbReference type="OrthoDB" id="9803916at2"/>
<name>A0A1H6FIB7_9GAMM</name>
<keyword evidence="3 8" id="KW-0540">Nuclease</keyword>
<feature type="binding site" evidence="8">
    <location>
        <position position="66"/>
    </location>
    <ligand>
        <name>Zn(2+)</name>
        <dbReference type="ChEBI" id="CHEBI:29105"/>
        <label>2</label>
        <note>catalytic</note>
    </ligand>
</feature>
<dbReference type="EMBL" id="FMSV02000559">
    <property type="protein sequence ID" value="SEH09300.1"/>
    <property type="molecule type" value="Genomic_DNA"/>
</dbReference>
<evidence type="ECO:0000256" key="5">
    <source>
        <dbReference type="ARBA" id="ARBA00022759"/>
    </source>
</evidence>
<protein>
    <recommendedName>
        <fullName evidence="8">Ribonuclease Z</fullName>
        <shortName evidence="8">RNase Z</shortName>
        <ecNumber evidence="8">3.1.26.11</ecNumber>
    </recommendedName>
    <alternativeName>
        <fullName evidence="8">tRNA 3 endonuclease</fullName>
    </alternativeName>
    <alternativeName>
        <fullName evidence="8">tRNase Z</fullName>
    </alternativeName>
</protein>
<dbReference type="Proteomes" id="UP000236724">
    <property type="component" value="Unassembled WGS sequence"/>
</dbReference>
<evidence type="ECO:0000313" key="11">
    <source>
        <dbReference type="Proteomes" id="UP000236724"/>
    </source>
</evidence>
<comment type="subunit">
    <text evidence="1 8">Homodimer.</text>
</comment>
<comment type="catalytic activity">
    <reaction evidence="8">
        <text>Endonucleolytic cleavage of RNA, removing extra 3' nucleotides from tRNA precursor, generating 3' termini of tRNAs. A 3'-hydroxy group is left at the tRNA terminus and a 5'-phosphoryl group is left at the trailer molecule.</text>
        <dbReference type="EC" id="3.1.26.11"/>
    </reaction>
</comment>
<feature type="binding site" evidence="8">
    <location>
        <position position="62"/>
    </location>
    <ligand>
        <name>Zn(2+)</name>
        <dbReference type="ChEBI" id="CHEBI:29105"/>
        <label>1</label>
        <note>catalytic</note>
    </ligand>
</feature>
<dbReference type="EMBL" id="FMSV02000558">
    <property type="protein sequence ID" value="SEH09171.1"/>
    <property type="molecule type" value="Genomic_DNA"/>
</dbReference>
<evidence type="ECO:0000256" key="3">
    <source>
        <dbReference type="ARBA" id="ARBA00022722"/>
    </source>
</evidence>
<evidence type="ECO:0000313" key="9">
    <source>
        <dbReference type="EMBL" id="SEH09171.1"/>
    </source>
</evidence>
<reference evidence="9 11" key="1">
    <citation type="submission" date="2016-10" db="EMBL/GenBank/DDBJ databases">
        <authorList>
            <person name="de Groot N.N."/>
        </authorList>
    </citation>
    <scope>NUCLEOTIDE SEQUENCE [LARGE SCALE GENOMIC DNA]</scope>
    <source>
        <strain evidence="9">MBHS1</strain>
    </source>
</reference>
<dbReference type="AlphaFoldDB" id="A0A1H6FIB7"/>
<comment type="function">
    <text evidence="8">Zinc phosphodiesterase, which displays some tRNA 3'-processing endonuclease activity. Probably involved in tRNA maturation, by removing a 3'-trailer from precursor tRNA.</text>
</comment>
<dbReference type="InterPro" id="IPR013471">
    <property type="entry name" value="RNase_Z/BN"/>
</dbReference>
<feature type="binding site" evidence="8">
    <location>
        <position position="210"/>
    </location>
    <ligand>
        <name>Zn(2+)</name>
        <dbReference type="ChEBI" id="CHEBI:29105"/>
        <label>1</label>
        <note>catalytic</note>
    </ligand>
</feature>
<feature type="binding site" evidence="8">
    <location>
        <position position="210"/>
    </location>
    <ligand>
        <name>Zn(2+)</name>
        <dbReference type="ChEBI" id="CHEBI:29105"/>
        <label>2</label>
        <note>catalytic</note>
    </ligand>
</feature>
<dbReference type="NCBIfam" id="NF000801">
    <property type="entry name" value="PRK00055.1-3"/>
    <property type="match status" value="1"/>
</dbReference>
<dbReference type="SUPFAM" id="SSF56281">
    <property type="entry name" value="Metallo-hydrolase/oxidoreductase"/>
    <property type="match status" value="1"/>
</dbReference>
<keyword evidence="2 8" id="KW-0819">tRNA processing</keyword>
<keyword evidence="11" id="KW-1185">Reference proteome</keyword>
<keyword evidence="4 8" id="KW-0479">Metal-binding</keyword>
<dbReference type="GO" id="GO:0042781">
    <property type="term" value="F:3'-tRNA processing endoribonuclease activity"/>
    <property type="evidence" value="ECO:0007669"/>
    <property type="project" value="UniProtKB-UniRule"/>
</dbReference>
<dbReference type="Pfam" id="PF23023">
    <property type="entry name" value="Anti-Pycsar_Apyc1"/>
    <property type="match status" value="1"/>
</dbReference>
<feature type="binding site" evidence="8">
    <location>
        <position position="269"/>
    </location>
    <ligand>
        <name>Zn(2+)</name>
        <dbReference type="ChEBI" id="CHEBI:29105"/>
        <label>2</label>
        <note>catalytic</note>
    </ligand>
</feature>
<gene>
    <name evidence="9" type="primary">rnz_1</name>
    <name evidence="8" type="synonym">rnz</name>
    <name evidence="10" type="synonym">rnz_2</name>
    <name evidence="9" type="ORF">MBHS_05065</name>
    <name evidence="10" type="ORF">MBHS_05195</name>
</gene>
<feature type="active site" description="Proton acceptor" evidence="8">
    <location>
        <position position="66"/>
    </location>
</feature>
<evidence type="ECO:0000256" key="2">
    <source>
        <dbReference type="ARBA" id="ARBA00022694"/>
    </source>
</evidence>
<evidence type="ECO:0000256" key="4">
    <source>
        <dbReference type="ARBA" id="ARBA00022723"/>
    </source>
</evidence>
<dbReference type="PANTHER" id="PTHR46018">
    <property type="entry name" value="ZINC PHOSPHODIESTERASE ELAC PROTEIN 1"/>
    <property type="match status" value="1"/>
</dbReference>
<dbReference type="RefSeq" id="WP_103922650.1">
    <property type="nucleotide sequence ID" value="NZ_FMSV02000558.1"/>
</dbReference>
<evidence type="ECO:0000256" key="6">
    <source>
        <dbReference type="ARBA" id="ARBA00022801"/>
    </source>
</evidence>
<evidence type="ECO:0000313" key="10">
    <source>
        <dbReference type="EMBL" id="SEH09300.1"/>
    </source>
</evidence>
<comment type="cofactor">
    <cofactor evidence="8">
        <name>Zn(2+)</name>
        <dbReference type="ChEBI" id="CHEBI:29105"/>
    </cofactor>
    <text evidence="8">Binds 2 Zn(2+) ions.</text>
</comment>
<keyword evidence="5 8" id="KW-0255">Endonuclease</keyword>
<evidence type="ECO:0000256" key="8">
    <source>
        <dbReference type="HAMAP-Rule" id="MF_01818"/>
    </source>
</evidence>
<dbReference type="CDD" id="cd07717">
    <property type="entry name" value="RNaseZ_ZiPD-like_MBL-fold"/>
    <property type="match status" value="1"/>
</dbReference>
<dbReference type="PANTHER" id="PTHR46018:SF2">
    <property type="entry name" value="ZINC PHOSPHODIESTERASE ELAC PROTEIN 1"/>
    <property type="match status" value="1"/>
</dbReference>
<proteinExistence type="inferred from homology"/>
<comment type="similarity">
    <text evidence="8">Belongs to the RNase Z family.</text>
</comment>
<dbReference type="InterPro" id="IPR036866">
    <property type="entry name" value="RibonucZ/Hydroxyglut_hydro"/>
</dbReference>
<dbReference type="Gene3D" id="3.60.15.10">
    <property type="entry name" value="Ribonuclease Z/Hydroxyacylglutathione hydrolase-like"/>
    <property type="match status" value="1"/>
</dbReference>
<evidence type="ECO:0000256" key="7">
    <source>
        <dbReference type="ARBA" id="ARBA00022833"/>
    </source>
</evidence>
<accession>A0A1H6FIB7</accession>
<dbReference type="HAMAP" id="MF_01818">
    <property type="entry name" value="RNase_Z_BN"/>
    <property type="match status" value="1"/>
</dbReference>
<dbReference type="GO" id="GO:0008270">
    <property type="term" value="F:zinc ion binding"/>
    <property type="evidence" value="ECO:0007669"/>
    <property type="project" value="UniProtKB-UniRule"/>
</dbReference>